<reference evidence="2 3" key="1">
    <citation type="submission" date="2012-08" db="EMBL/GenBank/DDBJ databases">
        <title>Oryza genome evolution.</title>
        <authorList>
            <person name="Wing R.A."/>
        </authorList>
    </citation>
    <scope>NUCLEOTIDE SEQUENCE</scope>
</reference>
<dbReference type="EnsemblPlants" id="LPERR07G14590.1">
    <property type="protein sequence ID" value="LPERR07G14590.1"/>
    <property type="gene ID" value="LPERR07G14590"/>
</dbReference>
<reference evidence="3" key="2">
    <citation type="submission" date="2013-12" db="EMBL/GenBank/DDBJ databases">
        <authorList>
            <person name="Yu Y."/>
            <person name="Lee S."/>
            <person name="de Baynast K."/>
            <person name="Wissotski M."/>
            <person name="Liu L."/>
            <person name="Talag J."/>
            <person name="Goicoechea J."/>
            <person name="Angelova A."/>
            <person name="Jetty R."/>
            <person name="Kudrna D."/>
            <person name="Golser W."/>
            <person name="Rivera L."/>
            <person name="Zhang J."/>
            <person name="Wing R."/>
        </authorList>
    </citation>
    <scope>NUCLEOTIDE SEQUENCE</scope>
</reference>
<protein>
    <submittedName>
        <fullName evidence="2">Uncharacterized protein</fullName>
    </submittedName>
</protein>
<feature type="region of interest" description="Disordered" evidence="1">
    <location>
        <begin position="25"/>
        <end position="110"/>
    </location>
</feature>
<feature type="region of interest" description="Disordered" evidence="1">
    <location>
        <begin position="162"/>
        <end position="247"/>
    </location>
</feature>
<feature type="compositionally biased region" description="Basic and acidic residues" evidence="1">
    <location>
        <begin position="207"/>
        <end position="231"/>
    </location>
</feature>
<reference evidence="2" key="3">
    <citation type="submission" date="2015-04" db="UniProtKB">
        <authorList>
            <consortium name="EnsemblPlants"/>
        </authorList>
    </citation>
    <scope>IDENTIFICATION</scope>
</reference>
<organism evidence="2 3">
    <name type="scientific">Leersia perrieri</name>
    <dbReference type="NCBI Taxonomy" id="77586"/>
    <lineage>
        <taxon>Eukaryota</taxon>
        <taxon>Viridiplantae</taxon>
        <taxon>Streptophyta</taxon>
        <taxon>Embryophyta</taxon>
        <taxon>Tracheophyta</taxon>
        <taxon>Spermatophyta</taxon>
        <taxon>Magnoliopsida</taxon>
        <taxon>Liliopsida</taxon>
        <taxon>Poales</taxon>
        <taxon>Poaceae</taxon>
        <taxon>BOP clade</taxon>
        <taxon>Oryzoideae</taxon>
        <taxon>Oryzeae</taxon>
        <taxon>Oryzinae</taxon>
        <taxon>Leersia</taxon>
    </lineage>
</organism>
<proteinExistence type="predicted"/>
<dbReference type="Gramene" id="LPERR07G14590.1">
    <property type="protein sequence ID" value="LPERR07G14590.1"/>
    <property type="gene ID" value="LPERR07G14590"/>
</dbReference>
<evidence type="ECO:0000313" key="2">
    <source>
        <dbReference type="EnsemblPlants" id="LPERR07G14590.1"/>
    </source>
</evidence>
<keyword evidence="3" id="KW-1185">Reference proteome</keyword>
<dbReference type="Proteomes" id="UP000032180">
    <property type="component" value="Chromosome 7"/>
</dbReference>
<feature type="compositionally biased region" description="Basic and acidic residues" evidence="1">
    <location>
        <begin position="97"/>
        <end position="110"/>
    </location>
</feature>
<name>A0A0D9WZS3_9ORYZ</name>
<evidence type="ECO:0000313" key="3">
    <source>
        <dbReference type="Proteomes" id="UP000032180"/>
    </source>
</evidence>
<dbReference type="HOGENOM" id="CLU_1268533_0_0_1"/>
<feature type="compositionally biased region" description="Low complexity" evidence="1">
    <location>
        <begin position="189"/>
        <end position="206"/>
    </location>
</feature>
<evidence type="ECO:0000256" key="1">
    <source>
        <dbReference type="SAM" id="MobiDB-lite"/>
    </source>
</evidence>
<dbReference type="AlphaFoldDB" id="A0A0D9WZS3"/>
<accession>A0A0D9WZS3</accession>
<sequence length="247" mass="26281">MVHGYVLRTAFRSLASRERDLAEEEIEEIDVGDHSPNPQHRHSRRRAPPPPSSPPVAVAAAGAAPPPPPLAEVAAVGEGGLASHEVADMAAGSGPRQSERAGEPCRGDVHRRLEFSTPKGALYVAEALLRHPPVTPGEGSNAKRWFDDMAKLVNTAQRQLAADLASSSHRPRGSYTAVTSSSRRRARRAVAAVRAEEAPPAAAQAEASRDPLYAERDARVRIEQLPGERRAGRAPNCAFSSGGAKAR</sequence>